<dbReference type="GO" id="GO:0003746">
    <property type="term" value="F:translation elongation factor activity"/>
    <property type="evidence" value="ECO:0007669"/>
    <property type="project" value="UniProtKB-KW"/>
</dbReference>
<proteinExistence type="predicted"/>
<dbReference type="AlphaFoldDB" id="A0A2W2BW67"/>
<reference evidence="4" key="1">
    <citation type="submission" date="2018-06" db="EMBL/GenBank/DDBJ databases">
        <title>Aestuariibacter litoralis strain KCTC 52945T.</title>
        <authorList>
            <person name="Li X."/>
            <person name="Salam N."/>
            <person name="Li J.-L."/>
            <person name="Chen Y.-M."/>
            <person name="Yang Z.-W."/>
            <person name="Zhang L.-Y."/>
            <person name="Han M.-X."/>
            <person name="Xiao M."/>
            <person name="Li W.-J."/>
        </authorList>
    </citation>
    <scope>NUCLEOTIDE SEQUENCE [LARGE SCALE GENOMIC DNA]</scope>
    <source>
        <strain evidence="4">KCTC 52945</strain>
    </source>
</reference>
<dbReference type="InterPro" id="IPR036953">
    <property type="entry name" value="GreA/GreB_C_sf"/>
</dbReference>
<evidence type="ECO:0000313" key="3">
    <source>
        <dbReference type="EMBL" id="PZF77726.1"/>
    </source>
</evidence>
<dbReference type="PANTHER" id="PTHR30437">
    <property type="entry name" value="TRANSCRIPTION ELONGATION FACTOR GREA"/>
    <property type="match status" value="1"/>
</dbReference>
<keyword evidence="4" id="KW-1185">Reference proteome</keyword>
<dbReference type="Pfam" id="PF01272">
    <property type="entry name" value="GreA_GreB"/>
    <property type="match status" value="1"/>
</dbReference>
<keyword evidence="3" id="KW-0251">Elongation factor</keyword>
<keyword evidence="3" id="KW-0648">Protein biosynthesis</keyword>
<organism evidence="3 4">
    <name type="scientific">Aestuariivirga litoralis</name>
    <dbReference type="NCBI Taxonomy" id="2650924"/>
    <lineage>
        <taxon>Bacteria</taxon>
        <taxon>Pseudomonadati</taxon>
        <taxon>Pseudomonadota</taxon>
        <taxon>Alphaproteobacteria</taxon>
        <taxon>Hyphomicrobiales</taxon>
        <taxon>Aestuariivirgaceae</taxon>
        <taxon>Aestuariivirga</taxon>
    </lineage>
</organism>
<gene>
    <name evidence="3" type="ORF">DK847_04650</name>
</gene>
<dbReference type="RefSeq" id="WP_111196473.1">
    <property type="nucleotide sequence ID" value="NZ_QKVK01000002.1"/>
</dbReference>
<protein>
    <submittedName>
        <fullName evidence="3">Transcription elongation factor GreA</fullName>
    </submittedName>
</protein>
<dbReference type="NCBIfam" id="NF004973">
    <property type="entry name" value="PRK06342.1"/>
    <property type="match status" value="1"/>
</dbReference>
<dbReference type="InterPro" id="IPR001437">
    <property type="entry name" value="Tscrpt_elong_fac_GreA/B_C"/>
</dbReference>
<dbReference type="InterPro" id="IPR023459">
    <property type="entry name" value="Tscrpt_elong_fac_GreA/B_fam"/>
</dbReference>
<dbReference type="PANTHER" id="PTHR30437:SF6">
    <property type="entry name" value="TRANSCRIPTION ELONGATION FACTOR GREB"/>
    <property type="match status" value="1"/>
</dbReference>
<feature type="domain" description="Transcription elongation factor GreA/GreB C-terminal" evidence="2">
    <location>
        <begin position="86"/>
        <end position="146"/>
    </location>
</feature>
<dbReference type="GO" id="GO:0006354">
    <property type="term" value="P:DNA-templated transcription elongation"/>
    <property type="evidence" value="ECO:0007669"/>
    <property type="project" value="TreeGrafter"/>
</dbReference>
<dbReference type="Gene3D" id="3.10.50.30">
    <property type="entry name" value="Transcription elongation factor, GreA/GreB, C-terminal domain"/>
    <property type="match status" value="1"/>
</dbReference>
<evidence type="ECO:0000256" key="1">
    <source>
        <dbReference type="SAM" id="MobiDB-lite"/>
    </source>
</evidence>
<feature type="compositionally biased region" description="Basic and acidic residues" evidence="1">
    <location>
        <begin position="1"/>
        <end position="18"/>
    </location>
</feature>
<dbReference type="SUPFAM" id="SSF54534">
    <property type="entry name" value="FKBP-like"/>
    <property type="match status" value="1"/>
</dbReference>
<feature type="region of interest" description="Disordered" evidence="1">
    <location>
        <begin position="1"/>
        <end position="23"/>
    </location>
</feature>
<accession>A0A2W2BW67</accession>
<evidence type="ECO:0000313" key="4">
    <source>
        <dbReference type="Proteomes" id="UP000248795"/>
    </source>
</evidence>
<sequence length="156" mass="16865">MSRAFVKEQDDRPEDLPERPVSANPNFVTARGLALIDGEIEACRKLLAQGQHDQDKAMIARASRDLRYWTQRRSSAQLVGSAGKPEAVAFATRVSIEREDGRRQVFSIVGEDEADPAKGLIAYTSPMARALMGKKVGDAAEVPGGEVEITGLEGLG</sequence>
<dbReference type="GO" id="GO:0003677">
    <property type="term" value="F:DNA binding"/>
    <property type="evidence" value="ECO:0007669"/>
    <property type="project" value="InterPro"/>
</dbReference>
<dbReference type="GO" id="GO:0070063">
    <property type="term" value="F:RNA polymerase binding"/>
    <property type="evidence" value="ECO:0007669"/>
    <property type="project" value="InterPro"/>
</dbReference>
<name>A0A2W2BW67_9HYPH</name>
<dbReference type="GO" id="GO:0032784">
    <property type="term" value="P:regulation of DNA-templated transcription elongation"/>
    <property type="evidence" value="ECO:0007669"/>
    <property type="project" value="InterPro"/>
</dbReference>
<evidence type="ECO:0000259" key="2">
    <source>
        <dbReference type="Pfam" id="PF01272"/>
    </source>
</evidence>
<dbReference type="EMBL" id="QKVK01000002">
    <property type="protein sequence ID" value="PZF77726.1"/>
    <property type="molecule type" value="Genomic_DNA"/>
</dbReference>
<dbReference type="Proteomes" id="UP000248795">
    <property type="component" value="Unassembled WGS sequence"/>
</dbReference>
<comment type="caution">
    <text evidence="3">The sequence shown here is derived from an EMBL/GenBank/DDBJ whole genome shotgun (WGS) entry which is preliminary data.</text>
</comment>